<name>A0A918ZJB2_9ACTN</name>
<dbReference type="Proteomes" id="UP000608024">
    <property type="component" value="Unassembled WGS sequence"/>
</dbReference>
<accession>A0A918ZJB2</accession>
<reference evidence="1" key="2">
    <citation type="submission" date="2020-09" db="EMBL/GenBank/DDBJ databases">
        <authorList>
            <person name="Sun Q."/>
            <person name="Ohkuma M."/>
        </authorList>
    </citation>
    <scope>NUCLEOTIDE SEQUENCE</scope>
    <source>
        <strain evidence="1">JCM 4784</strain>
    </source>
</reference>
<gene>
    <name evidence="1" type="ORF">GCM10018785_23030</name>
</gene>
<protein>
    <submittedName>
        <fullName evidence="1">Uncharacterized protein</fullName>
    </submittedName>
</protein>
<sequence>MVSSPPICLDFVCGRPRRGFRGPRSPWGLAVFRGNPRGYWGPFFIRIYKTHGVASQLLHGFGD</sequence>
<evidence type="ECO:0000313" key="2">
    <source>
        <dbReference type="Proteomes" id="UP000608024"/>
    </source>
</evidence>
<evidence type="ECO:0000313" key="1">
    <source>
        <dbReference type="EMBL" id="GHE52867.1"/>
    </source>
</evidence>
<keyword evidence="2" id="KW-1185">Reference proteome</keyword>
<reference evidence="1" key="1">
    <citation type="journal article" date="2014" name="Int. J. Syst. Evol. Microbiol.">
        <title>Complete genome sequence of Corynebacterium casei LMG S-19264T (=DSM 44701T), isolated from a smear-ripened cheese.</title>
        <authorList>
            <consortium name="US DOE Joint Genome Institute (JGI-PGF)"/>
            <person name="Walter F."/>
            <person name="Albersmeier A."/>
            <person name="Kalinowski J."/>
            <person name="Ruckert C."/>
        </authorList>
    </citation>
    <scope>NUCLEOTIDE SEQUENCE</scope>
    <source>
        <strain evidence="1">JCM 4784</strain>
    </source>
</reference>
<comment type="caution">
    <text evidence="1">The sequence shown here is derived from an EMBL/GenBank/DDBJ whole genome shotgun (WGS) entry which is preliminary data.</text>
</comment>
<organism evidence="1 2">
    <name type="scientific">Streptomyces longispororuber</name>
    <dbReference type="NCBI Taxonomy" id="68230"/>
    <lineage>
        <taxon>Bacteria</taxon>
        <taxon>Bacillati</taxon>
        <taxon>Actinomycetota</taxon>
        <taxon>Actinomycetes</taxon>
        <taxon>Kitasatosporales</taxon>
        <taxon>Streptomycetaceae</taxon>
        <taxon>Streptomyces</taxon>
    </lineage>
</organism>
<proteinExistence type="predicted"/>
<dbReference type="AlphaFoldDB" id="A0A918ZJB2"/>
<dbReference type="EMBL" id="BNBT01000025">
    <property type="protein sequence ID" value="GHE52867.1"/>
    <property type="molecule type" value="Genomic_DNA"/>
</dbReference>